<keyword evidence="9" id="KW-1185">Reference proteome</keyword>
<feature type="transmembrane region" description="Helical" evidence="7">
    <location>
        <begin position="195"/>
        <end position="228"/>
    </location>
</feature>
<keyword evidence="2" id="KW-1003">Cell membrane</keyword>
<name>A0A7W5JTU7_9ACTN</name>
<feature type="transmembrane region" description="Helical" evidence="7">
    <location>
        <begin position="125"/>
        <end position="144"/>
    </location>
</feature>
<feature type="transmembrane region" description="Helical" evidence="7">
    <location>
        <begin position="366"/>
        <end position="384"/>
    </location>
</feature>
<evidence type="ECO:0000256" key="2">
    <source>
        <dbReference type="ARBA" id="ARBA00022475"/>
    </source>
</evidence>
<evidence type="ECO:0000313" key="8">
    <source>
        <dbReference type="EMBL" id="MBB3326235.1"/>
    </source>
</evidence>
<evidence type="ECO:0000256" key="5">
    <source>
        <dbReference type="ARBA" id="ARBA00023136"/>
    </source>
</evidence>
<protein>
    <submittedName>
        <fullName evidence="8">O-antigen/teichoic acid export membrane protein</fullName>
    </submittedName>
</protein>
<evidence type="ECO:0000256" key="4">
    <source>
        <dbReference type="ARBA" id="ARBA00022989"/>
    </source>
</evidence>
<dbReference type="Proteomes" id="UP000565572">
    <property type="component" value="Unassembled WGS sequence"/>
</dbReference>
<proteinExistence type="predicted"/>
<feature type="transmembrane region" description="Helical" evidence="7">
    <location>
        <begin position="332"/>
        <end position="354"/>
    </location>
</feature>
<feature type="transmembrane region" description="Helical" evidence="7">
    <location>
        <begin position="47"/>
        <end position="69"/>
    </location>
</feature>
<comment type="caution">
    <text evidence="8">The sequence shown here is derived from an EMBL/GenBank/DDBJ whole genome shotgun (WGS) entry which is preliminary data.</text>
</comment>
<dbReference type="RefSeq" id="WP_183337218.1">
    <property type="nucleotide sequence ID" value="NZ_JACHZG010000001.1"/>
</dbReference>
<feature type="transmembrane region" description="Helical" evidence="7">
    <location>
        <begin position="453"/>
        <end position="473"/>
    </location>
</feature>
<reference evidence="8 9" key="1">
    <citation type="submission" date="2020-08" db="EMBL/GenBank/DDBJ databases">
        <title>Sequencing the genomes of 1000 actinobacteria strains.</title>
        <authorList>
            <person name="Klenk H.-P."/>
        </authorList>
    </citation>
    <scope>NUCLEOTIDE SEQUENCE [LARGE SCALE GENOMIC DNA]</scope>
    <source>
        <strain evidence="8 9">DSM 11053</strain>
    </source>
</reference>
<comment type="subcellular location">
    <subcellularLocation>
        <location evidence="1">Cell membrane</location>
        <topology evidence="1">Multi-pass membrane protein</topology>
    </subcellularLocation>
</comment>
<feature type="region of interest" description="Disordered" evidence="6">
    <location>
        <begin position="1"/>
        <end position="25"/>
    </location>
</feature>
<gene>
    <name evidence="8" type="ORF">FHX39_001179</name>
</gene>
<sequence length="531" mass="55600">MTDDGSTPGSDAEPLGPVPPLTTSEALAPTAPVTEATSRRGAFSGGIWSAASAVLPMAGTLALSIVIGRRLGTDVLGEQSLVAYVASSITHILVFSVTIASVQLLASATGDHDVKKAAWLARWSYHVHIATGLLSASILLLAGLDRQDYRLLWVLAACTTLVDAVGWAHACRNIAQQGWGPTSSRRLVAQAVNPLLAIVAIYAGLGIDAVFAVQLVVSIVLTVALRAIDVRTNQFPPRERPAPEWRPVARLWGMFVVSGLIVQIVERRLELVFLDWYSDARSVAMYSVAFSLISIPTTLLGSLIGAAMPAIAARNAREPRAVELALGRAARVLLTLELVVVAGAVTVGPGVLVLAYGRDFVESARLVRWLGFSLLLTPLAQLYSTFWSGTGRLRPVLIAGGSAAVIDIALAWTLIPGLGTTGAVIATISAQLVSAGVLVVYSLRSGVVVDLRWWRLVRAGLVALAAGGAAVLLQHLVAGPLGLVLSVVAFMAVLGLGSRLVGMLDHSDVEWVAGTVPGPASRLVLALSRRG</sequence>
<dbReference type="GO" id="GO:0005886">
    <property type="term" value="C:plasma membrane"/>
    <property type="evidence" value="ECO:0007669"/>
    <property type="project" value="UniProtKB-SubCell"/>
</dbReference>
<feature type="transmembrane region" description="Helical" evidence="7">
    <location>
        <begin position="248"/>
        <end position="265"/>
    </location>
</feature>
<keyword evidence="5 7" id="KW-0472">Membrane</keyword>
<dbReference type="PANTHER" id="PTHR30250">
    <property type="entry name" value="PST FAMILY PREDICTED COLANIC ACID TRANSPORTER"/>
    <property type="match status" value="1"/>
</dbReference>
<feature type="transmembrane region" description="Helical" evidence="7">
    <location>
        <begin position="151"/>
        <end position="175"/>
    </location>
</feature>
<dbReference type="EMBL" id="JACHZG010000001">
    <property type="protein sequence ID" value="MBB3326235.1"/>
    <property type="molecule type" value="Genomic_DNA"/>
</dbReference>
<dbReference type="PANTHER" id="PTHR30250:SF26">
    <property type="entry name" value="PSMA PROTEIN"/>
    <property type="match status" value="1"/>
</dbReference>
<evidence type="ECO:0000256" key="6">
    <source>
        <dbReference type="SAM" id="MobiDB-lite"/>
    </source>
</evidence>
<keyword evidence="4 7" id="KW-1133">Transmembrane helix</keyword>
<evidence type="ECO:0000256" key="3">
    <source>
        <dbReference type="ARBA" id="ARBA00022692"/>
    </source>
</evidence>
<evidence type="ECO:0000313" key="9">
    <source>
        <dbReference type="Proteomes" id="UP000565572"/>
    </source>
</evidence>
<dbReference type="Pfam" id="PF13440">
    <property type="entry name" value="Polysacc_synt_3"/>
    <property type="match status" value="1"/>
</dbReference>
<feature type="transmembrane region" description="Helical" evidence="7">
    <location>
        <begin position="81"/>
        <end position="105"/>
    </location>
</feature>
<feature type="transmembrane region" description="Helical" evidence="7">
    <location>
        <begin position="479"/>
        <end position="497"/>
    </location>
</feature>
<keyword evidence="3 7" id="KW-0812">Transmembrane</keyword>
<accession>A0A7W5JTU7</accession>
<feature type="transmembrane region" description="Helical" evidence="7">
    <location>
        <begin position="396"/>
        <end position="415"/>
    </location>
</feature>
<organism evidence="8 9">
    <name type="scientific">Microlunatus antarcticus</name>
    <dbReference type="NCBI Taxonomy" id="53388"/>
    <lineage>
        <taxon>Bacteria</taxon>
        <taxon>Bacillati</taxon>
        <taxon>Actinomycetota</taxon>
        <taxon>Actinomycetes</taxon>
        <taxon>Propionibacteriales</taxon>
        <taxon>Propionibacteriaceae</taxon>
        <taxon>Microlunatus</taxon>
    </lineage>
</organism>
<dbReference type="InterPro" id="IPR050833">
    <property type="entry name" value="Poly_Biosynth_Transport"/>
</dbReference>
<dbReference type="AlphaFoldDB" id="A0A7W5JTU7"/>
<feature type="transmembrane region" description="Helical" evidence="7">
    <location>
        <begin position="421"/>
        <end position="441"/>
    </location>
</feature>
<evidence type="ECO:0000256" key="1">
    <source>
        <dbReference type="ARBA" id="ARBA00004651"/>
    </source>
</evidence>
<evidence type="ECO:0000256" key="7">
    <source>
        <dbReference type="SAM" id="Phobius"/>
    </source>
</evidence>
<feature type="transmembrane region" description="Helical" evidence="7">
    <location>
        <begin position="285"/>
        <end position="311"/>
    </location>
</feature>